<sequence length="687" mass="76068">MSRRKERVAILGGGMAGLTAAWRLSEPGWREQFESITVYQRGWRLGGKGASSRGPHGRIEEHGLHVWIGSYENAFTLIRQCYAELDRAITDPSAPVQTWDQAFVPANDVGATDRWQGEWRLWLGRFTGNELLPGEPDAPDRGLTVTDFVERALQLILDFTSSLRTMGDAGLMLSASAQSPASQRNLDTVQRAVLAALIALTETGPATDTQLGPLGHALDAIRDTLDYEHRADHRLSWTLLSLLTATVRGVMADGLLTDPRGFRSVNDEDYAMWVLRHGAHPEVLEFPVLRAMYNMVFGYEKGHLQRPTVAAGVGMLLVGLMFFTYKGAIFWKMTAGMGEIVMAPLYEGLRRRGVDFEFFHRVDALHLDEARHNVEAITMGRQVDLAPGVDRYEPLTRVRGLPVFPDRPLADQIEDRADIDGLESHFGSRDDAETRVLRRGIDFDRVVLAVSLGMLEVVAQELIADRPEWRDMTTHVRTIGTLGLQIWLRADHDELGMAAPAITTSGYIPPIDTFSSMPQTLWAEDWPATDNPRAVAYFCGALDVDWTPDGDQDAYVRKCSHLAETEALNFLDNLVGVHLPGAVTEHGFAWHLLAGADGQRDAEALATQHLSVNIDPSDRYVLSIPGTDDYRLRPDESGYDNLVLAGDWTDSGLNSGCIESAVLSGLQAANVLLGRGRFHRIRGLYLP</sequence>
<proteinExistence type="predicted"/>
<dbReference type="InterPro" id="IPR002937">
    <property type="entry name" value="Amino_oxidase"/>
</dbReference>
<dbReference type="Pfam" id="PF01593">
    <property type="entry name" value="Amino_oxidase"/>
    <property type="match status" value="1"/>
</dbReference>
<keyword evidence="1" id="KW-1133">Transmembrane helix</keyword>
<dbReference type="PANTHER" id="PTHR42923">
    <property type="entry name" value="PROTOPORPHYRINOGEN OXIDASE"/>
    <property type="match status" value="1"/>
</dbReference>
<protein>
    <submittedName>
        <fullName evidence="3">NAD-binding domain and a Fe-S cluster-containing protein</fullName>
    </submittedName>
</protein>
<dbReference type="STRING" id="370526.SAMN04489835_5800"/>
<dbReference type="Gene3D" id="1.10.405.20">
    <property type="match status" value="1"/>
</dbReference>
<keyword evidence="1" id="KW-0812">Transmembrane</keyword>
<dbReference type="AlphaFoldDB" id="A0A1H6LVI1"/>
<dbReference type="InterPro" id="IPR050464">
    <property type="entry name" value="Zeta_carotene_desat/Oxidored"/>
</dbReference>
<evidence type="ECO:0000313" key="4">
    <source>
        <dbReference type="Proteomes" id="UP000182915"/>
    </source>
</evidence>
<keyword evidence="4" id="KW-1185">Reference proteome</keyword>
<evidence type="ECO:0000313" key="3">
    <source>
        <dbReference type="EMBL" id="SEH92745.1"/>
    </source>
</evidence>
<dbReference type="EMBL" id="LT629971">
    <property type="protein sequence ID" value="SEH92745.1"/>
    <property type="molecule type" value="Genomic_DNA"/>
</dbReference>
<feature type="transmembrane region" description="Helical" evidence="1">
    <location>
        <begin position="309"/>
        <end position="328"/>
    </location>
</feature>
<reference evidence="4" key="1">
    <citation type="submission" date="2016-10" db="EMBL/GenBank/DDBJ databases">
        <authorList>
            <person name="Varghese N."/>
            <person name="Submissions S."/>
        </authorList>
    </citation>
    <scope>NUCLEOTIDE SEQUENCE [LARGE SCALE GENOMIC DNA]</scope>
    <source>
        <strain evidence="4">DSM 45405</strain>
    </source>
</reference>
<organism evidence="3 4">
    <name type="scientific">Mycolicibacterium rutilum</name>
    <name type="common">Mycobacterium rutilum</name>
    <dbReference type="NCBI Taxonomy" id="370526"/>
    <lineage>
        <taxon>Bacteria</taxon>
        <taxon>Bacillati</taxon>
        <taxon>Actinomycetota</taxon>
        <taxon>Actinomycetes</taxon>
        <taxon>Mycobacteriales</taxon>
        <taxon>Mycobacteriaceae</taxon>
        <taxon>Mycolicibacterium</taxon>
    </lineage>
</organism>
<feature type="domain" description="Amine oxidase" evidence="2">
    <location>
        <begin position="625"/>
        <end position="673"/>
    </location>
</feature>
<gene>
    <name evidence="3" type="ORF">SAMN04489835_5800</name>
</gene>
<evidence type="ECO:0000259" key="2">
    <source>
        <dbReference type="Pfam" id="PF01593"/>
    </source>
</evidence>
<accession>A0A1H6LVI1</accession>
<keyword evidence="1" id="KW-0472">Membrane</keyword>
<dbReference type="Gene3D" id="3.50.50.60">
    <property type="entry name" value="FAD/NAD(P)-binding domain"/>
    <property type="match status" value="1"/>
</dbReference>
<dbReference type="RefSeq" id="WP_083410152.1">
    <property type="nucleotide sequence ID" value="NZ_LT629971.1"/>
</dbReference>
<dbReference type="SUPFAM" id="SSF51905">
    <property type="entry name" value="FAD/NAD(P)-binding domain"/>
    <property type="match status" value="1"/>
</dbReference>
<dbReference type="GO" id="GO:0016491">
    <property type="term" value="F:oxidoreductase activity"/>
    <property type="evidence" value="ECO:0007669"/>
    <property type="project" value="InterPro"/>
</dbReference>
<dbReference type="InterPro" id="IPR036188">
    <property type="entry name" value="FAD/NAD-bd_sf"/>
</dbReference>
<dbReference type="Proteomes" id="UP000182915">
    <property type="component" value="Chromosome I"/>
</dbReference>
<evidence type="ECO:0000256" key="1">
    <source>
        <dbReference type="SAM" id="Phobius"/>
    </source>
</evidence>
<name>A0A1H6LVI1_MYCRU</name>
<dbReference type="Pfam" id="PF13450">
    <property type="entry name" value="NAD_binding_8"/>
    <property type="match status" value="1"/>
</dbReference>